<dbReference type="EMBL" id="JAAGLU010000388">
    <property type="protein sequence ID" value="NEC92997.1"/>
    <property type="molecule type" value="Genomic_DNA"/>
</dbReference>
<evidence type="ECO:0000313" key="2">
    <source>
        <dbReference type="EMBL" id="NEC92997.1"/>
    </source>
</evidence>
<dbReference type="PANTHER" id="PTHR40765">
    <property type="entry name" value="ESX-2 SECRETION SYSTEM ATPASE ECCB2"/>
    <property type="match status" value="1"/>
</dbReference>
<gene>
    <name evidence="2" type="ORF">G3I71_46380</name>
</gene>
<feature type="non-terminal residue" evidence="2">
    <location>
        <position position="66"/>
    </location>
</feature>
<dbReference type="AlphaFoldDB" id="A0A6B3C862"/>
<reference evidence="2" key="1">
    <citation type="submission" date="2020-01" db="EMBL/GenBank/DDBJ databases">
        <title>Insect and environment-associated Actinomycetes.</title>
        <authorList>
            <person name="Currrie C."/>
            <person name="Chevrette M."/>
            <person name="Carlson C."/>
            <person name="Stubbendieck R."/>
            <person name="Wendt-Pienkowski E."/>
        </authorList>
    </citation>
    <scope>NUCLEOTIDE SEQUENCE</scope>
    <source>
        <strain evidence="2">SID12501</strain>
    </source>
</reference>
<dbReference type="Pfam" id="PF05108">
    <property type="entry name" value="T7SS_ESX1_EccB"/>
    <property type="match status" value="1"/>
</dbReference>
<keyword evidence="1" id="KW-0812">Transmembrane</keyword>
<comment type="caution">
    <text evidence="2">The sequence shown here is derived from an EMBL/GenBank/DDBJ whole genome shotgun (WGS) entry which is preliminary data.</text>
</comment>
<proteinExistence type="predicted"/>
<keyword evidence="1" id="KW-1133">Transmembrane helix</keyword>
<keyword evidence="1" id="KW-0472">Membrane</keyword>
<sequence length="66" mass="6934">MASRRDELNAYTFAKRRTVAAFLQPSATGTEEGAHRPLRAVLPGVVVGALALAGFGAWGIVKPQSP</sequence>
<accession>A0A6B3C862</accession>
<organism evidence="2">
    <name type="scientific">Streptomyces sp. SID12501</name>
    <dbReference type="NCBI Taxonomy" id="2706042"/>
    <lineage>
        <taxon>Bacteria</taxon>
        <taxon>Bacillati</taxon>
        <taxon>Actinomycetota</taxon>
        <taxon>Actinomycetes</taxon>
        <taxon>Kitasatosporales</taxon>
        <taxon>Streptomycetaceae</taxon>
        <taxon>Streptomyces</taxon>
    </lineage>
</organism>
<dbReference type="GO" id="GO:0005576">
    <property type="term" value="C:extracellular region"/>
    <property type="evidence" value="ECO:0007669"/>
    <property type="project" value="TreeGrafter"/>
</dbReference>
<dbReference type="InterPro" id="IPR007795">
    <property type="entry name" value="T7SS_EccB"/>
</dbReference>
<evidence type="ECO:0000256" key="1">
    <source>
        <dbReference type="SAM" id="Phobius"/>
    </source>
</evidence>
<dbReference type="RefSeq" id="WP_203733086.1">
    <property type="nucleotide sequence ID" value="NZ_JAAGLU010000388.1"/>
</dbReference>
<name>A0A6B3C862_9ACTN</name>
<protein>
    <submittedName>
        <fullName evidence="2">Type VII secretion protein EccB</fullName>
    </submittedName>
</protein>
<dbReference type="PANTHER" id="PTHR40765:SF2">
    <property type="entry name" value="ESX-2 SECRETION SYSTEM ATPASE ECCB2"/>
    <property type="match status" value="1"/>
</dbReference>
<feature type="transmembrane region" description="Helical" evidence="1">
    <location>
        <begin position="40"/>
        <end position="61"/>
    </location>
</feature>